<accession>I7GMG0</accession>
<reference evidence="1" key="1">
    <citation type="journal article" date="2007" name="PLoS Biol.">
        <title>Rate of evolution in brain-expressed genes in humans and other primates.</title>
        <authorList>
            <person name="Wang H.-Y."/>
            <person name="Chien H.-C."/>
            <person name="Osada N."/>
            <person name="Hashimoto K."/>
            <person name="Sugano S."/>
            <person name="Gojobori T."/>
            <person name="Chou C.-K."/>
            <person name="Tsai S.-F."/>
            <person name="Wu C.-I."/>
            <person name="Shen C.-K.J."/>
        </authorList>
    </citation>
    <scope>NUCLEOTIDE SEQUENCE</scope>
</reference>
<organism evidence="1">
    <name type="scientific">Macaca fascicularis</name>
    <name type="common">Crab-eating macaque</name>
    <name type="synonym">Cynomolgus monkey</name>
    <dbReference type="NCBI Taxonomy" id="9541"/>
    <lineage>
        <taxon>Eukaryota</taxon>
        <taxon>Metazoa</taxon>
        <taxon>Chordata</taxon>
        <taxon>Craniata</taxon>
        <taxon>Vertebrata</taxon>
        <taxon>Euteleostomi</taxon>
        <taxon>Mammalia</taxon>
        <taxon>Eutheria</taxon>
        <taxon>Euarchontoglires</taxon>
        <taxon>Primates</taxon>
        <taxon>Haplorrhini</taxon>
        <taxon>Catarrhini</taxon>
        <taxon>Cercopithecidae</taxon>
        <taxon>Cercopithecinae</taxon>
        <taxon>Macaca</taxon>
    </lineage>
</organism>
<protein>
    <submittedName>
        <fullName evidence="1">Macaca fascicularis brain cDNA, clone: QflA-21946</fullName>
    </submittedName>
</protein>
<sequence>MKIICQQLDNLEEIDKFLETYNLPRPNNEEIENLNRQMISEKIESIIKKTSQRKKPRT</sequence>
<proteinExistence type="evidence at transcript level"/>
<dbReference type="EMBL" id="AB173306">
    <property type="protein sequence ID" value="BAE90368.1"/>
    <property type="molecule type" value="mRNA"/>
</dbReference>
<name>I7GMG0_MACFA</name>
<dbReference type="AlphaFoldDB" id="I7GMG0"/>
<evidence type="ECO:0000313" key="1">
    <source>
        <dbReference type="EMBL" id="BAE90368.1"/>
    </source>
</evidence>